<protein>
    <submittedName>
        <fullName evidence="2">Antibiotic biosynthesis monooxygenase</fullName>
    </submittedName>
</protein>
<dbReference type="SUPFAM" id="SSF54909">
    <property type="entry name" value="Dimeric alpha+beta barrel"/>
    <property type="match status" value="1"/>
</dbReference>
<dbReference type="PROSITE" id="PS51725">
    <property type="entry name" value="ABM"/>
    <property type="match status" value="1"/>
</dbReference>
<evidence type="ECO:0000313" key="3">
    <source>
        <dbReference type="Proteomes" id="UP001148203"/>
    </source>
</evidence>
<keyword evidence="2" id="KW-0503">Monooxygenase</keyword>
<dbReference type="RefSeq" id="WP_273910888.1">
    <property type="nucleotide sequence ID" value="NZ_JAMDGX010000035.1"/>
</dbReference>
<feature type="domain" description="ABM" evidence="1">
    <location>
        <begin position="7"/>
        <end position="97"/>
    </location>
</feature>
<proteinExistence type="predicted"/>
<accession>A0ABT5NP56</accession>
<dbReference type="InterPro" id="IPR007138">
    <property type="entry name" value="ABM_dom"/>
</dbReference>
<gene>
    <name evidence="2" type="ORF">M5G11_05395</name>
</gene>
<evidence type="ECO:0000259" key="1">
    <source>
        <dbReference type="PROSITE" id="PS51725"/>
    </source>
</evidence>
<sequence length="102" mass="11249">MTSSKPVSHLSFVRASAGRSVELGERLQQLLEPCRQTPGCLHFSLQRSTCDADLWLLTGLWADQSALNDYFTSPSLQLFGELAQTRLMDSLDLQTFMAPSAG</sequence>
<comment type="caution">
    <text evidence="2">The sequence shown here is derived from an EMBL/GenBank/DDBJ whole genome shotgun (WGS) entry which is preliminary data.</text>
</comment>
<keyword evidence="3" id="KW-1185">Reference proteome</keyword>
<organism evidence="2 3">
    <name type="scientific">Pseudomonas fontis</name>
    <dbReference type="NCBI Taxonomy" id="2942633"/>
    <lineage>
        <taxon>Bacteria</taxon>
        <taxon>Pseudomonadati</taxon>
        <taxon>Pseudomonadota</taxon>
        <taxon>Gammaproteobacteria</taxon>
        <taxon>Pseudomonadales</taxon>
        <taxon>Pseudomonadaceae</taxon>
        <taxon>Pseudomonas</taxon>
    </lineage>
</organism>
<dbReference type="EMBL" id="JAMDGY010000014">
    <property type="protein sequence ID" value="MDD0989966.1"/>
    <property type="molecule type" value="Genomic_DNA"/>
</dbReference>
<dbReference type="GO" id="GO:0004497">
    <property type="term" value="F:monooxygenase activity"/>
    <property type="evidence" value="ECO:0007669"/>
    <property type="project" value="UniProtKB-KW"/>
</dbReference>
<reference evidence="2 3" key="1">
    <citation type="submission" date="2022-05" db="EMBL/GenBank/DDBJ databases">
        <title>Novel Pseudomonas spp. Isolated from a Rainbow Trout Aquaculture Facility.</title>
        <authorList>
            <person name="Testerman T."/>
            <person name="Graf J."/>
        </authorList>
    </citation>
    <scope>NUCLEOTIDE SEQUENCE [LARGE SCALE GENOMIC DNA]</scope>
    <source>
        <strain evidence="2 3">ID681</strain>
    </source>
</reference>
<dbReference type="Proteomes" id="UP001148203">
    <property type="component" value="Unassembled WGS sequence"/>
</dbReference>
<dbReference type="Pfam" id="PF03992">
    <property type="entry name" value="ABM"/>
    <property type="match status" value="1"/>
</dbReference>
<name>A0ABT5NP56_9PSED</name>
<keyword evidence="2" id="KW-0560">Oxidoreductase</keyword>
<dbReference type="Gene3D" id="3.30.70.100">
    <property type="match status" value="1"/>
</dbReference>
<dbReference type="InterPro" id="IPR011008">
    <property type="entry name" value="Dimeric_a/b-barrel"/>
</dbReference>
<evidence type="ECO:0000313" key="2">
    <source>
        <dbReference type="EMBL" id="MDD0989966.1"/>
    </source>
</evidence>